<protein>
    <submittedName>
        <fullName evidence="1">Uncharacterized protein</fullName>
    </submittedName>
</protein>
<comment type="caution">
    <text evidence="1">The sequence shown here is derived from an EMBL/GenBank/DDBJ whole genome shotgun (WGS) entry which is preliminary data.</text>
</comment>
<dbReference type="AlphaFoldDB" id="A0A918M6E0"/>
<reference evidence="1" key="2">
    <citation type="submission" date="2020-09" db="EMBL/GenBank/DDBJ databases">
        <authorList>
            <person name="Sun Q."/>
            <person name="Ohkuma M."/>
        </authorList>
    </citation>
    <scope>NUCLEOTIDE SEQUENCE</scope>
    <source>
        <strain evidence="1">JCM 4391</strain>
    </source>
</reference>
<evidence type="ECO:0000313" key="1">
    <source>
        <dbReference type="EMBL" id="GGU52475.1"/>
    </source>
</evidence>
<accession>A0A918M6E0</accession>
<sequence length="59" mass="6517">MPKPTYILTATSRTGQKVNLITGGPTDFVAVYDEADLKRRLEAAKADPRDLDVTVQRVN</sequence>
<keyword evidence="2" id="KW-1185">Reference proteome</keyword>
<proteinExistence type="predicted"/>
<dbReference type="EMBL" id="BMTP01000012">
    <property type="protein sequence ID" value="GGU52475.1"/>
    <property type="molecule type" value="Genomic_DNA"/>
</dbReference>
<evidence type="ECO:0000313" key="2">
    <source>
        <dbReference type="Proteomes" id="UP000636661"/>
    </source>
</evidence>
<name>A0A918M6E0_9ACTN</name>
<dbReference type="Proteomes" id="UP000636661">
    <property type="component" value="Unassembled WGS sequence"/>
</dbReference>
<dbReference type="RefSeq" id="WP_189552918.1">
    <property type="nucleotide sequence ID" value="NZ_BMTP01000012.1"/>
</dbReference>
<reference evidence="1" key="1">
    <citation type="journal article" date="2014" name="Int. J. Syst. Evol. Microbiol.">
        <title>Complete genome sequence of Corynebacterium casei LMG S-19264T (=DSM 44701T), isolated from a smear-ripened cheese.</title>
        <authorList>
            <consortium name="US DOE Joint Genome Institute (JGI-PGF)"/>
            <person name="Walter F."/>
            <person name="Albersmeier A."/>
            <person name="Kalinowski J."/>
            <person name="Ruckert C."/>
        </authorList>
    </citation>
    <scope>NUCLEOTIDE SEQUENCE</scope>
    <source>
        <strain evidence="1">JCM 4391</strain>
    </source>
</reference>
<organism evidence="1 2">
    <name type="scientific">Streptomyces lavendofoliae</name>
    <dbReference type="NCBI Taxonomy" id="67314"/>
    <lineage>
        <taxon>Bacteria</taxon>
        <taxon>Bacillati</taxon>
        <taxon>Actinomycetota</taxon>
        <taxon>Actinomycetes</taxon>
        <taxon>Kitasatosporales</taxon>
        <taxon>Streptomycetaceae</taxon>
        <taxon>Streptomyces</taxon>
    </lineage>
</organism>
<gene>
    <name evidence="1" type="ORF">GCM10010274_46750</name>
</gene>